<protein>
    <submittedName>
        <fullName evidence="1">Uncharacterized protein</fullName>
    </submittedName>
</protein>
<name>A0ABV5Q1C4_9ACTN</name>
<proteinExistence type="predicted"/>
<comment type="caution">
    <text evidence="1">The sequence shown here is derived from an EMBL/GenBank/DDBJ whole genome shotgun (WGS) entry which is preliminary data.</text>
</comment>
<reference evidence="1 2" key="1">
    <citation type="submission" date="2024-09" db="EMBL/GenBank/DDBJ databases">
        <authorList>
            <person name="Sun Q."/>
            <person name="Mori K."/>
        </authorList>
    </citation>
    <scope>NUCLEOTIDE SEQUENCE [LARGE SCALE GENOMIC DNA]</scope>
    <source>
        <strain evidence="1 2">JCM 3323</strain>
    </source>
</reference>
<evidence type="ECO:0000313" key="2">
    <source>
        <dbReference type="Proteomes" id="UP001589646"/>
    </source>
</evidence>
<gene>
    <name evidence="1" type="ORF">ACFFRN_20835</name>
</gene>
<dbReference type="EMBL" id="JBHMCE010000006">
    <property type="protein sequence ID" value="MFB9529064.1"/>
    <property type="molecule type" value="Genomic_DNA"/>
</dbReference>
<sequence>MVGVGKEQYDEGDTQRFESMTIRELLEWASEEAEDLIVYGVMARIRIKRIQRELKKGFDL</sequence>
<evidence type="ECO:0000313" key="1">
    <source>
        <dbReference type="EMBL" id="MFB9529064.1"/>
    </source>
</evidence>
<accession>A0ABV5Q1C4</accession>
<dbReference type="RefSeq" id="WP_346128915.1">
    <property type="nucleotide sequence ID" value="NZ_BAAAXC010000015.1"/>
</dbReference>
<organism evidence="1 2">
    <name type="scientific">Nonomuraea roseola</name>
    <dbReference type="NCBI Taxonomy" id="46179"/>
    <lineage>
        <taxon>Bacteria</taxon>
        <taxon>Bacillati</taxon>
        <taxon>Actinomycetota</taxon>
        <taxon>Actinomycetes</taxon>
        <taxon>Streptosporangiales</taxon>
        <taxon>Streptosporangiaceae</taxon>
        <taxon>Nonomuraea</taxon>
    </lineage>
</organism>
<keyword evidence="2" id="KW-1185">Reference proteome</keyword>
<dbReference type="Proteomes" id="UP001589646">
    <property type="component" value="Unassembled WGS sequence"/>
</dbReference>